<proteinExistence type="inferred from homology"/>
<evidence type="ECO:0000256" key="7">
    <source>
        <dbReference type="RuleBase" id="RU365085"/>
    </source>
</evidence>
<reference evidence="8" key="1">
    <citation type="submission" date="2022-11" db="EMBL/GenBank/DDBJ databases">
        <authorList>
            <person name="Petersen C."/>
        </authorList>
    </citation>
    <scope>NUCLEOTIDE SEQUENCE</scope>
    <source>
        <strain evidence="8">IBT 19713</strain>
    </source>
</reference>
<comment type="subcellular location">
    <subcellularLocation>
        <location evidence="1 7">Endoplasmic reticulum membrane</location>
        <topology evidence="1 7">Multi-pass membrane protein</topology>
    </subcellularLocation>
</comment>
<evidence type="ECO:0000256" key="1">
    <source>
        <dbReference type="ARBA" id="ARBA00004477"/>
    </source>
</evidence>
<evidence type="ECO:0000256" key="4">
    <source>
        <dbReference type="ARBA" id="ARBA00022824"/>
    </source>
</evidence>
<dbReference type="EMBL" id="JAPQKS010000005">
    <property type="protein sequence ID" value="KAJ5225168.1"/>
    <property type="molecule type" value="Genomic_DNA"/>
</dbReference>
<comment type="caution">
    <text evidence="8">The sequence shown here is derived from an EMBL/GenBank/DDBJ whole genome shotgun (WGS) entry which is preliminary data.</text>
</comment>
<dbReference type="OrthoDB" id="2014333at2759"/>
<dbReference type="Pfam" id="PF08285">
    <property type="entry name" value="DPM3"/>
    <property type="match status" value="2"/>
</dbReference>
<evidence type="ECO:0000256" key="5">
    <source>
        <dbReference type="ARBA" id="ARBA00022989"/>
    </source>
</evidence>
<comment type="subunit">
    <text evidence="7">Component of the dolichol-phosphate mannose (DPM) synthase complex.</text>
</comment>
<keyword evidence="9" id="KW-1185">Reference proteome</keyword>
<accession>A0A9W9TJM2</accession>
<protein>
    <recommendedName>
        <fullName evidence="7">Dolichol-phosphate mannosyltransferase subunit 3</fullName>
    </recommendedName>
</protein>
<keyword evidence="6 7" id="KW-0472">Membrane</keyword>
<dbReference type="GO" id="GO:0006506">
    <property type="term" value="P:GPI anchor biosynthetic process"/>
    <property type="evidence" value="ECO:0007669"/>
    <property type="project" value="TreeGrafter"/>
</dbReference>
<evidence type="ECO:0000256" key="6">
    <source>
        <dbReference type="ARBA" id="ARBA00023136"/>
    </source>
</evidence>
<evidence type="ECO:0000256" key="2">
    <source>
        <dbReference type="ARBA" id="ARBA00010430"/>
    </source>
</evidence>
<evidence type="ECO:0000256" key="3">
    <source>
        <dbReference type="ARBA" id="ARBA00022692"/>
    </source>
</evidence>
<organism evidence="8 9">
    <name type="scientific">Penicillium chermesinum</name>
    <dbReference type="NCBI Taxonomy" id="63820"/>
    <lineage>
        <taxon>Eukaryota</taxon>
        <taxon>Fungi</taxon>
        <taxon>Dikarya</taxon>
        <taxon>Ascomycota</taxon>
        <taxon>Pezizomycotina</taxon>
        <taxon>Eurotiomycetes</taxon>
        <taxon>Eurotiomycetidae</taxon>
        <taxon>Eurotiales</taxon>
        <taxon>Aspergillaceae</taxon>
        <taxon>Penicillium</taxon>
    </lineage>
</organism>
<keyword evidence="4 7" id="KW-0256">Endoplasmic reticulum</keyword>
<dbReference type="PANTHER" id="PTHR16433">
    <property type="entry name" value="DOLICHOL-PHOSPHATE MANNOSYLTRANSFERASE SUBUNIT 3"/>
    <property type="match status" value="1"/>
</dbReference>
<comment type="pathway">
    <text evidence="7">Protein modification; protein glycosylation.</text>
</comment>
<name>A0A9W9TJM2_9EURO</name>
<gene>
    <name evidence="8" type="ORF">N7468_006393</name>
</gene>
<dbReference type="AlphaFoldDB" id="A0A9W9TJM2"/>
<dbReference type="GO" id="GO:0005789">
    <property type="term" value="C:endoplasmic reticulum membrane"/>
    <property type="evidence" value="ECO:0007669"/>
    <property type="project" value="UniProtKB-SubCell"/>
</dbReference>
<dbReference type="GeneID" id="83202992"/>
<reference evidence="8" key="2">
    <citation type="journal article" date="2023" name="IMA Fungus">
        <title>Comparative genomic study of the Penicillium genus elucidates a diverse pangenome and 15 lateral gene transfer events.</title>
        <authorList>
            <person name="Petersen C."/>
            <person name="Sorensen T."/>
            <person name="Nielsen M.R."/>
            <person name="Sondergaard T.E."/>
            <person name="Sorensen J.L."/>
            <person name="Fitzpatrick D.A."/>
            <person name="Frisvad J.C."/>
            <person name="Nielsen K.L."/>
        </authorList>
    </citation>
    <scope>NUCLEOTIDE SEQUENCE</scope>
    <source>
        <strain evidence="8">IBT 19713</strain>
    </source>
</reference>
<evidence type="ECO:0000313" key="8">
    <source>
        <dbReference type="EMBL" id="KAJ5225168.1"/>
    </source>
</evidence>
<dbReference type="GO" id="GO:0033185">
    <property type="term" value="C:dolichol-phosphate-mannose synthase complex"/>
    <property type="evidence" value="ECO:0007669"/>
    <property type="project" value="TreeGrafter"/>
</dbReference>
<dbReference type="RefSeq" id="XP_058328579.1">
    <property type="nucleotide sequence ID" value="XM_058475689.1"/>
</dbReference>
<feature type="transmembrane region" description="Helical" evidence="7">
    <location>
        <begin position="67"/>
        <end position="90"/>
    </location>
</feature>
<dbReference type="PANTHER" id="PTHR16433:SF0">
    <property type="entry name" value="DOLICHOL-PHOSPHATE MANNOSYLTRANSFERASE SUBUNIT 3"/>
    <property type="match status" value="1"/>
</dbReference>
<comment type="function">
    <text evidence="7">Stabilizer subunit of the dolichol-phosphate mannose (DPM) synthase complex; tethers catalytic subunit to the ER.</text>
</comment>
<feature type="transmembrane region" description="Helical" evidence="7">
    <location>
        <begin position="7"/>
        <end position="25"/>
    </location>
</feature>
<dbReference type="InterPro" id="IPR013174">
    <property type="entry name" value="DPM3"/>
</dbReference>
<sequence length="119" mass="13340">MTRAQQTLSVLLLVSSLYLSLYLGLVPLNETIQTEIIPVVCRNPPTRTQNPCVSPSYNTDNANHEQLPFWGIIVFGCYLLGRLGIAIFTFNDVPEAHAELQKEIEQAKIELRQGKVDVD</sequence>
<comment type="similarity">
    <text evidence="2 7">Belongs to the DPM3 family.</text>
</comment>
<keyword evidence="5 7" id="KW-1133">Transmembrane helix</keyword>
<dbReference type="Proteomes" id="UP001150941">
    <property type="component" value="Unassembled WGS sequence"/>
</dbReference>
<keyword evidence="3 7" id="KW-0812">Transmembrane</keyword>
<evidence type="ECO:0000313" key="9">
    <source>
        <dbReference type="Proteomes" id="UP001150941"/>
    </source>
</evidence>